<dbReference type="NCBIfam" id="TIGR01563">
    <property type="entry name" value="gp16_SPP1"/>
    <property type="match status" value="1"/>
</dbReference>
<sequence>MNAGLFRNKIVIQSFSEKKDELGQILKEWTNTYNLWVMIRTIQGTEYIEASATQNQDTTRFVIRFMKNIEPTMRIVYKNKIYNIISVINDDEADKTLTIIAKSGDS</sequence>
<dbReference type="STRING" id="1131731.BAZO_06114"/>
<dbReference type="PATRIC" id="fig|1131731.3.peg.1273"/>
<proteinExistence type="predicted"/>
<comment type="caution">
    <text evidence="1">The sequence shown here is derived from an EMBL/GenBank/DDBJ whole genome shotgun (WGS) entry which is preliminary data.</text>
</comment>
<dbReference type="InterPro" id="IPR008767">
    <property type="entry name" value="Phage_SPP1_head-tail_adaptor"/>
</dbReference>
<organism evidence="1 2">
    <name type="scientific">Schinkia azotoformans LMG 9581</name>
    <dbReference type="NCBI Taxonomy" id="1131731"/>
    <lineage>
        <taxon>Bacteria</taxon>
        <taxon>Bacillati</taxon>
        <taxon>Bacillota</taxon>
        <taxon>Bacilli</taxon>
        <taxon>Bacillales</taxon>
        <taxon>Bacillaceae</taxon>
        <taxon>Calidifontibacillus/Schinkia group</taxon>
        <taxon>Schinkia</taxon>
    </lineage>
</organism>
<evidence type="ECO:0000313" key="1">
    <source>
        <dbReference type="EMBL" id="EKN68069.1"/>
    </source>
</evidence>
<accession>K6DIF5</accession>
<dbReference type="EMBL" id="AJLR01000042">
    <property type="protein sequence ID" value="EKN68069.1"/>
    <property type="molecule type" value="Genomic_DNA"/>
</dbReference>
<evidence type="ECO:0000313" key="2">
    <source>
        <dbReference type="Proteomes" id="UP000006315"/>
    </source>
</evidence>
<keyword evidence="2" id="KW-1185">Reference proteome</keyword>
<gene>
    <name evidence="1" type="ORF">BAZO_06114</name>
</gene>
<dbReference type="RefSeq" id="WP_003330441.1">
    <property type="nucleotide sequence ID" value="NZ_AJLR01000042.1"/>
</dbReference>
<dbReference type="Gene3D" id="2.40.10.270">
    <property type="entry name" value="Bacteriophage SPP1 head-tail adaptor protein"/>
    <property type="match status" value="1"/>
</dbReference>
<dbReference type="InterPro" id="IPR038666">
    <property type="entry name" value="SSP1_head-tail_sf"/>
</dbReference>
<protein>
    <submittedName>
        <fullName evidence="1">Phage head-tail adaptor</fullName>
    </submittedName>
</protein>
<dbReference type="Pfam" id="PF05521">
    <property type="entry name" value="Phage_HCP"/>
    <property type="match status" value="1"/>
</dbReference>
<dbReference type="AlphaFoldDB" id="K6DIF5"/>
<dbReference type="Proteomes" id="UP000006315">
    <property type="component" value="Unassembled WGS sequence"/>
</dbReference>
<reference evidence="1 2" key="1">
    <citation type="journal article" date="2012" name="Front. Microbiol.">
        <title>Redundancy and modularity in membrane-associated dissimilatory nitrate reduction in Bacillus.</title>
        <authorList>
            <person name="Heylen K."/>
            <person name="Keltjens J."/>
        </authorList>
    </citation>
    <scope>NUCLEOTIDE SEQUENCE [LARGE SCALE GENOMIC DNA]</scope>
    <source>
        <strain evidence="1 2">LMG 9581</strain>
    </source>
</reference>
<name>K6DIF5_SCHAZ</name>